<keyword evidence="4" id="KW-0812">Transmembrane</keyword>
<dbReference type="Gene3D" id="3.80.10.10">
    <property type="entry name" value="Ribonuclease Inhibitor"/>
    <property type="match status" value="3"/>
</dbReference>
<dbReference type="FunFam" id="3.80.10.10:FF:001164">
    <property type="entry name" value="GH01279p"/>
    <property type="match status" value="1"/>
</dbReference>
<evidence type="ECO:0000313" key="9">
    <source>
        <dbReference type="RefSeq" id="XP_022109696.1"/>
    </source>
</evidence>
<evidence type="ECO:0000313" key="6">
    <source>
        <dbReference type="Proteomes" id="UP000694845"/>
    </source>
</evidence>
<dbReference type="OMA" id="RWIREAM"/>
<keyword evidence="4" id="KW-1133">Transmembrane helix</keyword>
<protein>
    <submittedName>
        <fullName evidence="7 8">Toll-like receptor Tollo</fullName>
    </submittedName>
</protein>
<keyword evidence="4" id="KW-0472">Membrane</keyword>
<evidence type="ECO:0000313" key="7">
    <source>
        <dbReference type="RefSeq" id="XP_022109693.1"/>
    </source>
</evidence>
<dbReference type="PROSITE" id="PS51450">
    <property type="entry name" value="LRR"/>
    <property type="match status" value="4"/>
</dbReference>
<proteinExistence type="predicted"/>
<organism evidence="6 8">
    <name type="scientific">Acanthaster planci</name>
    <name type="common">Crown-of-thorns starfish</name>
    <dbReference type="NCBI Taxonomy" id="133434"/>
    <lineage>
        <taxon>Eukaryota</taxon>
        <taxon>Metazoa</taxon>
        <taxon>Echinodermata</taxon>
        <taxon>Eleutherozoa</taxon>
        <taxon>Asterozoa</taxon>
        <taxon>Asteroidea</taxon>
        <taxon>Valvatacea</taxon>
        <taxon>Valvatida</taxon>
        <taxon>Acanthasteridae</taxon>
        <taxon>Acanthaster</taxon>
    </lineage>
</organism>
<dbReference type="PANTHER" id="PTHR24369">
    <property type="entry name" value="ANTIGEN BSP, PUTATIVE-RELATED"/>
    <property type="match status" value="1"/>
</dbReference>
<sequence>MRPSLRMRREALLLFTVIHLTMAVGFLPYRCPNYCHCERRTKTVSCVRNLFTAVPLDLPRDTKTLELHRQNFTYMGRLSPVPISSLRKLNLTENSIQYMVDDALVNVPRLKRLDLSSNHLTGIPTAVSGASSLKELIVHNNHLRSLHVHDFANLTQLEVLDLGSNSLSFLPNGVFSKLHELAILYLSDNSIQTLSGEIFGNLSKLEELHLTHNQIQMVSMGWLSSVPNTWVLELGSMLEQGHPTAAANLLTATGTDFFLPNLERLVVSGNDLLDIPCEDFLLFPFLKYLDLSLNSITAIPEACFSMLGELGILKLNNNRIAALRRGAFFNSYSILDLDLSVNQIRELPPGTFIGTYLRTLDLSNNRIRRLNNGSFVGLEHLWDLFLMKNRIDRLTRAILRPLESLDILDLRMNRLIRVSNQFCNMSSLSNLALSGNLIEYISPGAFRGSNNLKGIFLNDNRIRTVMEETFDLPNLVAVKLDDNPWHCDCQMRWIREAMFPDSKRHTWMQYTDAMGVTSYTGITCSSPPSFANFSVFMIKESDIFRLICTNYVSPLAIEIIVGISFAIIALSTLCYVVKLYCKVRDLERTGAETSKCLS</sequence>
<dbReference type="InterPro" id="IPR001611">
    <property type="entry name" value="Leu-rich_rpt"/>
</dbReference>
<reference evidence="7 8" key="1">
    <citation type="submission" date="2025-04" db="UniProtKB">
        <authorList>
            <consortium name="RefSeq"/>
        </authorList>
    </citation>
    <scope>IDENTIFICATION</scope>
</reference>
<dbReference type="PANTHER" id="PTHR24369:SF210">
    <property type="entry name" value="CHAOPTIN-RELATED"/>
    <property type="match status" value="1"/>
</dbReference>
<keyword evidence="6" id="KW-1185">Reference proteome</keyword>
<gene>
    <name evidence="7 8 9" type="primary">LOC110989538</name>
</gene>
<dbReference type="InterPro" id="IPR050541">
    <property type="entry name" value="LRR_TM_domain-containing"/>
</dbReference>
<dbReference type="Proteomes" id="UP000694845">
    <property type="component" value="Unplaced"/>
</dbReference>
<dbReference type="GeneID" id="110989538"/>
<evidence type="ECO:0000256" key="1">
    <source>
        <dbReference type="ARBA" id="ARBA00022614"/>
    </source>
</evidence>
<dbReference type="InterPro" id="IPR003591">
    <property type="entry name" value="Leu-rich_rpt_typical-subtyp"/>
</dbReference>
<dbReference type="RefSeq" id="XP_022109695.1">
    <property type="nucleotide sequence ID" value="XM_022254003.1"/>
</dbReference>
<evidence type="ECO:0000256" key="5">
    <source>
        <dbReference type="SAM" id="SignalP"/>
    </source>
</evidence>
<feature type="signal peptide" evidence="5">
    <location>
        <begin position="1"/>
        <end position="23"/>
    </location>
</feature>
<dbReference type="PRINTS" id="PR00019">
    <property type="entry name" value="LEURICHRPT"/>
</dbReference>
<dbReference type="SUPFAM" id="SSF52058">
    <property type="entry name" value="L domain-like"/>
    <property type="match status" value="2"/>
</dbReference>
<accession>A0A8B7ZY66</accession>
<keyword evidence="2 5" id="KW-0732">Signal</keyword>
<evidence type="ECO:0000256" key="4">
    <source>
        <dbReference type="SAM" id="Phobius"/>
    </source>
</evidence>
<dbReference type="RefSeq" id="XP_022109693.1">
    <property type="nucleotide sequence ID" value="XM_022254001.1"/>
</dbReference>
<keyword evidence="3" id="KW-0677">Repeat</keyword>
<dbReference type="GO" id="GO:0005886">
    <property type="term" value="C:plasma membrane"/>
    <property type="evidence" value="ECO:0007669"/>
    <property type="project" value="TreeGrafter"/>
</dbReference>
<evidence type="ECO:0000313" key="8">
    <source>
        <dbReference type="RefSeq" id="XP_022109695.1"/>
    </source>
</evidence>
<dbReference type="RefSeq" id="XP_022109696.1">
    <property type="nucleotide sequence ID" value="XM_022254004.1"/>
</dbReference>
<dbReference type="SMART" id="SM00369">
    <property type="entry name" value="LRR_TYP"/>
    <property type="match status" value="15"/>
</dbReference>
<dbReference type="KEGG" id="aplc:110989538"/>
<evidence type="ECO:0000256" key="2">
    <source>
        <dbReference type="ARBA" id="ARBA00022729"/>
    </source>
</evidence>
<feature type="chain" id="PRO_5044665766" evidence="5">
    <location>
        <begin position="24"/>
        <end position="598"/>
    </location>
</feature>
<feature type="transmembrane region" description="Helical" evidence="4">
    <location>
        <begin position="555"/>
        <end position="577"/>
    </location>
</feature>
<dbReference type="Pfam" id="PF13855">
    <property type="entry name" value="LRR_8"/>
    <property type="match status" value="5"/>
</dbReference>
<keyword evidence="1" id="KW-0433">Leucine-rich repeat</keyword>
<dbReference type="InterPro" id="IPR032675">
    <property type="entry name" value="LRR_dom_sf"/>
</dbReference>
<evidence type="ECO:0000256" key="3">
    <source>
        <dbReference type="ARBA" id="ARBA00022737"/>
    </source>
</evidence>
<dbReference type="AlphaFoldDB" id="A0A8B7ZY66"/>
<dbReference type="OrthoDB" id="2013775at2759"/>
<name>A0A8B7ZY66_ACAPL</name>